<evidence type="ECO:0000313" key="2">
    <source>
        <dbReference type="Proteomes" id="UP001497680"/>
    </source>
</evidence>
<evidence type="ECO:0000313" key="1">
    <source>
        <dbReference type="EMBL" id="KAI6089449.1"/>
    </source>
</evidence>
<dbReference type="EMBL" id="MU394295">
    <property type="protein sequence ID" value="KAI6089449.1"/>
    <property type="molecule type" value="Genomic_DNA"/>
</dbReference>
<accession>A0ACC0D9M7</accession>
<reference evidence="1 2" key="1">
    <citation type="journal article" date="2022" name="New Phytol.">
        <title>Ecological generalism drives hyperdiversity of secondary metabolite gene clusters in xylarialean endophytes.</title>
        <authorList>
            <person name="Franco M.E.E."/>
            <person name="Wisecaver J.H."/>
            <person name="Arnold A.E."/>
            <person name="Ju Y.M."/>
            <person name="Slot J.C."/>
            <person name="Ahrendt S."/>
            <person name="Moore L.P."/>
            <person name="Eastman K.E."/>
            <person name="Scott K."/>
            <person name="Konkel Z."/>
            <person name="Mondo S.J."/>
            <person name="Kuo A."/>
            <person name="Hayes R.D."/>
            <person name="Haridas S."/>
            <person name="Andreopoulos B."/>
            <person name="Riley R."/>
            <person name="LaButti K."/>
            <person name="Pangilinan J."/>
            <person name="Lipzen A."/>
            <person name="Amirebrahimi M."/>
            <person name="Yan J."/>
            <person name="Adam C."/>
            <person name="Keymanesh K."/>
            <person name="Ng V."/>
            <person name="Louie K."/>
            <person name="Northen T."/>
            <person name="Drula E."/>
            <person name="Henrissat B."/>
            <person name="Hsieh H.M."/>
            <person name="Youens-Clark K."/>
            <person name="Lutzoni F."/>
            <person name="Miadlikowska J."/>
            <person name="Eastwood D.C."/>
            <person name="Hamelin R.C."/>
            <person name="Grigoriev I.V."/>
            <person name="U'Ren J.M."/>
        </authorList>
    </citation>
    <scope>NUCLEOTIDE SEQUENCE [LARGE SCALE GENOMIC DNA]</scope>
    <source>
        <strain evidence="1 2">ER1909</strain>
    </source>
</reference>
<proteinExistence type="predicted"/>
<dbReference type="Proteomes" id="UP001497680">
    <property type="component" value="Unassembled WGS sequence"/>
</dbReference>
<sequence length="88" mass="9763">MFGLVFFFSLLRCDVSFLGFPFACRSDILERCSMQYDSRTVAVNGGTCWSGGTCPPQRAASICAKAASIAIYHHRTWAFRSTTDIRLA</sequence>
<gene>
    <name evidence="1" type="ORF">F4821DRAFT_231070</name>
</gene>
<keyword evidence="2" id="KW-1185">Reference proteome</keyword>
<comment type="caution">
    <text evidence="1">The sequence shown here is derived from an EMBL/GenBank/DDBJ whole genome shotgun (WGS) entry which is preliminary data.</text>
</comment>
<organism evidence="1 2">
    <name type="scientific">Hypoxylon rubiginosum</name>
    <dbReference type="NCBI Taxonomy" id="110542"/>
    <lineage>
        <taxon>Eukaryota</taxon>
        <taxon>Fungi</taxon>
        <taxon>Dikarya</taxon>
        <taxon>Ascomycota</taxon>
        <taxon>Pezizomycotina</taxon>
        <taxon>Sordariomycetes</taxon>
        <taxon>Xylariomycetidae</taxon>
        <taxon>Xylariales</taxon>
        <taxon>Hypoxylaceae</taxon>
        <taxon>Hypoxylon</taxon>
    </lineage>
</organism>
<name>A0ACC0D9M7_9PEZI</name>
<protein>
    <submittedName>
        <fullName evidence="1">Uncharacterized protein</fullName>
    </submittedName>
</protein>